<name>A0A0Q2LY89_MYCGO</name>
<dbReference type="EMBL" id="LKTM01000007">
    <property type="protein sequence ID" value="KQH80833.1"/>
    <property type="molecule type" value="Genomic_DNA"/>
</dbReference>
<evidence type="ECO:0000313" key="2">
    <source>
        <dbReference type="EMBL" id="KQH80833.1"/>
    </source>
</evidence>
<dbReference type="Proteomes" id="UP000051677">
    <property type="component" value="Unassembled WGS sequence"/>
</dbReference>
<feature type="region of interest" description="Disordered" evidence="1">
    <location>
        <begin position="49"/>
        <end position="74"/>
    </location>
</feature>
<proteinExistence type="predicted"/>
<sequence length="74" mass="7306">MLVCCAAPLLIAGGALGVLGGALGNAWLISAAPVVVIATVGYTLCRRGRGEPPGCCPPGGPDTSTDRADERTTP</sequence>
<gene>
    <name evidence="2" type="ORF">AO501_26735</name>
</gene>
<organism evidence="2 3">
    <name type="scientific">Mycobacterium gordonae</name>
    <dbReference type="NCBI Taxonomy" id="1778"/>
    <lineage>
        <taxon>Bacteria</taxon>
        <taxon>Bacillati</taxon>
        <taxon>Actinomycetota</taxon>
        <taxon>Actinomycetes</taxon>
        <taxon>Mycobacteriales</taxon>
        <taxon>Mycobacteriaceae</taxon>
        <taxon>Mycobacterium</taxon>
    </lineage>
</organism>
<dbReference type="AlphaFoldDB" id="A0A0Q2LY89"/>
<reference evidence="2 3" key="1">
    <citation type="submission" date="2015-10" db="EMBL/GenBank/DDBJ databases">
        <title>Mycobacterium gordonae draft genome assembly.</title>
        <authorList>
            <person name="Ustinova V."/>
            <person name="Smirnova T."/>
            <person name="Blagodatskikh K."/>
            <person name="Varlamov D."/>
            <person name="Larionova E."/>
            <person name="Chernousova L."/>
        </authorList>
    </citation>
    <scope>NUCLEOTIDE SEQUENCE [LARGE SCALE GENOMIC DNA]</scope>
    <source>
        <strain evidence="2 3">CTRI 14-8773</strain>
    </source>
</reference>
<comment type="caution">
    <text evidence="2">The sequence shown here is derived from an EMBL/GenBank/DDBJ whole genome shotgun (WGS) entry which is preliminary data.</text>
</comment>
<protein>
    <recommendedName>
        <fullName evidence="4">Mercury transporter</fullName>
    </recommendedName>
</protein>
<evidence type="ECO:0008006" key="4">
    <source>
        <dbReference type="Google" id="ProtNLM"/>
    </source>
</evidence>
<evidence type="ECO:0000256" key="1">
    <source>
        <dbReference type="SAM" id="MobiDB-lite"/>
    </source>
</evidence>
<evidence type="ECO:0000313" key="3">
    <source>
        <dbReference type="Proteomes" id="UP000051677"/>
    </source>
</evidence>
<feature type="compositionally biased region" description="Basic and acidic residues" evidence="1">
    <location>
        <begin position="64"/>
        <end position="74"/>
    </location>
</feature>
<accession>A0A0Q2LY89</accession>